<organism evidence="7 8">
    <name type="scientific">[Myrmecia] bisecta</name>
    <dbReference type="NCBI Taxonomy" id="41462"/>
    <lineage>
        <taxon>Eukaryota</taxon>
        <taxon>Viridiplantae</taxon>
        <taxon>Chlorophyta</taxon>
        <taxon>core chlorophytes</taxon>
        <taxon>Trebouxiophyceae</taxon>
        <taxon>Trebouxiales</taxon>
        <taxon>Trebouxiaceae</taxon>
        <taxon>Myrmecia</taxon>
    </lineage>
</organism>
<evidence type="ECO:0000259" key="6">
    <source>
        <dbReference type="Pfam" id="PF07732"/>
    </source>
</evidence>
<dbReference type="PANTHER" id="PTHR11709">
    <property type="entry name" value="MULTI-COPPER OXIDASE"/>
    <property type="match status" value="1"/>
</dbReference>
<evidence type="ECO:0008006" key="9">
    <source>
        <dbReference type="Google" id="ProtNLM"/>
    </source>
</evidence>
<dbReference type="InterPro" id="IPR011706">
    <property type="entry name" value="Cu-oxidase_C"/>
</dbReference>
<dbReference type="InterPro" id="IPR045087">
    <property type="entry name" value="Cu-oxidase_fam"/>
</dbReference>
<dbReference type="SUPFAM" id="SSF49503">
    <property type="entry name" value="Cupredoxins"/>
    <property type="match status" value="3"/>
</dbReference>
<keyword evidence="3" id="KW-0560">Oxidoreductase</keyword>
<dbReference type="InterPro" id="IPR001117">
    <property type="entry name" value="Cu-oxidase_2nd"/>
</dbReference>
<evidence type="ECO:0000313" key="7">
    <source>
        <dbReference type="EMBL" id="KAK9816854.1"/>
    </source>
</evidence>
<dbReference type="InterPro" id="IPR011707">
    <property type="entry name" value="Cu-oxidase-like_N"/>
</dbReference>
<dbReference type="InterPro" id="IPR033138">
    <property type="entry name" value="Cu_oxidase_CS"/>
</dbReference>
<dbReference type="AlphaFoldDB" id="A0AAW1Q9E3"/>
<dbReference type="Pfam" id="PF00394">
    <property type="entry name" value="Cu-oxidase"/>
    <property type="match status" value="1"/>
</dbReference>
<evidence type="ECO:0000313" key="8">
    <source>
        <dbReference type="Proteomes" id="UP001489004"/>
    </source>
</evidence>
<dbReference type="Gene3D" id="2.60.40.420">
    <property type="entry name" value="Cupredoxins - blue copper proteins"/>
    <property type="match status" value="3"/>
</dbReference>
<feature type="domain" description="Plastocyanin-like" evidence="6">
    <location>
        <begin position="289"/>
        <end position="395"/>
    </location>
</feature>
<evidence type="ECO:0000259" key="4">
    <source>
        <dbReference type="Pfam" id="PF00394"/>
    </source>
</evidence>
<feature type="domain" description="Plastocyanin-like" evidence="5">
    <location>
        <begin position="653"/>
        <end position="762"/>
    </location>
</feature>
<evidence type="ECO:0000256" key="1">
    <source>
        <dbReference type="ARBA" id="ARBA00010609"/>
    </source>
</evidence>
<dbReference type="PROSITE" id="PS00079">
    <property type="entry name" value="MULTICOPPER_OXIDASE1"/>
    <property type="match status" value="1"/>
</dbReference>
<evidence type="ECO:0000256" key="2">
    <source>
        <dbReference type="ARBA" id="ARBA00022723"/>
    </source>
</evidence>
<dbReference type="GO" id="GO:0016491">
    <property type="term" value="F:oxidoreductase activity"/>
    <property type="evidence" value="ECO:0007669"/>
    <property type="project" value="UniProtKB-KW"/>
</dbReference>
<dbReference type="EMBL" id="JALJOR010000005">
    <property type="protein sequence ID" value="KAK9816854.1"/>
    <property type="molecule type" value="Genomic_DNA"/>
</dbReference>
<evidence type="ECO:0000256" key="3">
    <source>
        <dbReference type="ARBA" id="ARBA00023002"/>
    </source>
</evidence>
<keyword evidence="2" id="KW-0479">Metal-binding</keyword>
<evidence type="ECO:0000259" key="5">
    <source>
        <dbReference type="Pfam" id="PF07731"/>
    </source>
</evidence>
<dbReference type="InterPro" id="IPR046938">
    <property type="entry name" value="DNA_clamp_sf"/>
</dbReference>
<dbReference type="GO" id="GO:0005507">
    <property type="term" value="F:copper ion binding"/>
    <property type="evidence" value="ECO:0007669"/>
    <property type="project" value="InterPro"/>
</dbReference>
<protein>
    <recommendedName>
        <fullName evidence="9">Laccase</fullName>
    </recommendedName>
</protein>
<keyword evidence="8" id="KW-1185">Reference proteome</keyword>
<feature type="domain" description="Plastocyanin-like" evidence="4">
    <location>
        <begin position="401"/>
        <end position="521"/>
    </location>
</feature>
<name>A0AAW1Q9E3_9CHLO</name>
<comment type="caution">
    <text evidence="7">The sequence shown here is derived from an EMBL/GenBank/DDBJ whole genome shotgun (WGS) entry which is preliminary data.</text>
</comment>
<proteinExistence type="inferred from homology"/>
<dbReference type="PANTHER" id="PTHR11709:SF511">
    <property type="entry name" value="LACCASE"/>
    <property type="match status" value="1"/>
</dbReference>
<dbReference type="Pfam" id="PF07731">
    <property type="entry name" value="Cu-oxidase_2"/>
    <property type="match status" value="1"/>
</dbReference>
<gene>
    <name evidence="7" type="ORF">WJX72_006159</name>
</gene>
<dbReference type="Pfam" id="PF07732">
    <property type="entry name" value="Cu-oxidase_3"/>
    <property type="match status" value="1"/>
</dbReference>
<sequence length="784" mass="84227">MYASAGRNNLSCGQAQPNVVAGSVQSSFLDAFFPISKSVFGKFECAHEFLKIWINPMHLLKALKACGSSKAKFAGSRVQLGVPEGADKLLLSVETVDAGAVKRTKHRISLLDAVEGDDTTTIVDPADFEFTVEAFTEQPSLLTEVIAQLKVVECEEVTVKLDSRRLQFACSGCKSMQTEADFTFYQQAAGGAMCLVTEPDAEYAAKFSFRHFQRVGRICKAAKNVLLQMGPESPLSTVVMLQGGGTVQLFLAPLLDDELGNAVNSSVLLPSIINGHTRTYTLVIENMLAAPDGTPRTVIGINGQLFGPPILAAYGDTVVVHVRNRLKETTTVHMHGILQTGTNNMDGVPGVTQMAIPAGGNYTYTFVADAPGTYWYHSHVRRQYGDGLKGPLIVGGDPSDIILQVSDWYHTLGPVLLAQYINPASMGNEPVPDNALINSIGQVPGCNPPNCTFARVVASADRVPLCSSSTPSRQRIRIINNSAFAVFNVSIDNHALSIIAADGMHTQPVNVSSIRINAAQSPAPAWIRAYFDEVQFATPTKVNGSLAVLSYSANDTSLPTTAPGGKLPPANPVSPHSNAFNFDPYGLIPDPPLSQPKPDSVSVINFKFQNNPMGINLAYINGTSFAVPSEEGPTSLDTMDPIAFDMAQLAAANEAVLSVTNPIFLDNGKVYQFIINNLGNNEHPIHLHGHLTWVLARGDYNAGVYNSSIPLNYANPIGRDTYSINGHSYLVVQFTANNPGAWIMHCHIEWHQLVGFAWVFLQGLSSPPQNIVGLFDGTDGTSGS</sequence>
<accession>A0AAW1Q9E3</accession>
<comment type="similarity">
    <text evidence="1">Belongs to the multicopper oxidase family.</text>
</comment>
<dbReference type="InterPro" id="IPR008972">
    <property type="entry name" value="Cupredoxin"/>
</dbReference>
<reference evidence="7 8" key="1">
    <citation type="journal article" date="2024" name="Nat. Commun.">
        <title>Phylogenomics reveals the evolutionary origins of lichenization in chlorophyte algae.</title>
        <authorList>
            <person name="Puginier C."/>
            <person name="Libourel C."/>
            <person name="Otte J."/>
            <person name="Skaloud P."/>
            <person name="Haon M."/>
            <person name="Grisel S."/>
            <person name="Petersen M."/>
            <person name="Berrin J.G."/>
            <person name="Delaux P.M."/>
            <person name="Dal Grande F."/>
            <person name="Keller J."/>
        </authorList>
    </citation>
    <scope>NUCLEOTIDE SEQUENCE [LARGE SCALE GENOMIC DNA]</scope>
    <source>
        <strain evidence="7 8">SAG 2043</strain>
    </source>
</reference>
<dbReference type="SUPFAM" id="SSF55979">
    <property type="entry name" value="DNA clamp"/>
    <property type="match status" value="1"/>
</dbReference>
<dbReference type="Gene3D" id="3.70.10.10">
    <property type="match status" value="1"/>
</dbReference>
<dbReference type="Proteomes" id="UP001489004">
    <property type="component" value="Unassembled WGS sequence"/>
</dbReference>